<dbReference type="Proteomes" id="UP000050424">
    <property type="component" value="Unassembled WGS sequence"/>
</dbReference>
<keyword evidence="4" id="KW-0175">Coiled coil</keyword>
<gene>
    <name evidence="6" type="ORF">AK830_g10613</name>
</gene>
<dbReference type="PRINTS" id="PR01415">
    <property type="entry name" value="ANKYRIN"/>
</dbReference>
<dbReference type="PROSITE" id="PS50088">
    <property type="entry name" value="ANK_REPEAT"/>
    <property type="match status" value="2"/>
</dbReference>
<accession>A0A0P7B6U8</accession>
<dbReference type="SMART" id="SM00248">
    <property type="entry name" value="ANK"/>
    <property type="match status" value="4"/>
</dbReference>
<feature type="repeat" description="ANK" evidence="3">
    <location>
        <begin position="305"/>
        <end position="337"/>
    </location>
</feature>
<reference evidence="6 7" key="1">
    <citation type="submission" date="2015-09" db="EMBL/GenBank/DDBJ databases">
        <title>Draft genome of a European isolate of the apple canker pathogen Neonectria ditissima.</title>
        <authorList>
            <person name="Gomez-Cortecero A."/>
            <person name="Harrison R.J."/>
            <person name="Armitage A.D."/>
        </authorList>
    </citation>
    <scope>NUCLEOTIDE SEQUENCE [LARGE SCALE GENOMIC DNA]</scope>
    <source>
        <strain evidence="6 7">R09/05</strain>
    </source>
</reference>
<dbReference type="EMBL" id="LKCW01000225">
    <property type="protein sequence ID" value="KPM35961.1"/>
    <property type="molecule type" value="Genomic_DNA"/>
</dbReference>
<organism evidence="6 7">
    <name type="scientific">Neonectria ditissima</name>
    <dbReference type="NCBI Taxonomy" id="78410"/>
    <lineage>
        <taxon>Eukaryota</taxon>
        <taxon>Fungi</taxon>
        <taxon>Dikarya</taxon>
        <taxon>Ascomycota</taxon>
        <taxon>Pezizomycotina</taxon>
        <taxon>Sordariomycetes</taxon>
        <taxon>Hypocreomycetidae</taxon>
        <taxon>Hypocreales</taxon>
        <taxon>Nectriaceae</taxon>
        <taxon>Neonectria</taxon>
    </lineage>
</organism>
<evidence type="ECO:0000256" key="1">
    <source>
        <dbReference type="ARBA" id="ARBA00022737"/>
    </source>
</evidence>
<evidence type="ECO:0000256" key="4">
    <source>
        <dbReference type="SAM" id="Coils"/>
    </source>
</evidence>
<comment type="caution">
    <text evidence="6">The sequence shown here is derived from an EMBL/GenBank/DDBJ whole genome shotgun (WGS) entry which is preliminary data.</text>
</comment>
<dbReference type="PANTHER" id="PTHR24198">
    <property type="entry name" value="ANKYRIN REPEAT AND PROTEIN KINASE DOMAIN-CONTAINING PROTEIN"/>
    <property type="match status" value="1"/>
</dbReference>
<evidence type="ECO:0000256" key="2">
    <source>
        <dbReference type="ARBA" id="ARBA00023043"/>
    </source>
</evidence>
<proteinExistence type="predicted"/>
<sequence length="569" mass="62757">MADPLSFTASLIAVSTLAVQVSKLVKHTLHASDEALALEGELEGVKSLTNQLERLCQEPWPEDHQATVDEASRVLEGAIQTRLRSLQDYLAKHSRGSKLKLNHVTWAVLRRKINGEREGLRVGKERLFDAFQLLNNSITGRLGLQATQMSIVLGGIQKSQHQNYQDIVARISQCLGPINSIQISSTQSAEMMQLMQRVQIGIDELNLKLPAQGSRDSQKKPGPAIAYDITEPKPNALTTSSTPDWQQAPQPSNCALWCTCACHSSPKHLSLPANLDRLIIFGQSKSNLDQMLRDLPHLTNQQDAYGLTPLHWAATRGDVKSISTLLEHKADVHIVERGGSTPLIWGIDSANPDVTRKLLEAGADPNHASRIWLDRAIHIAYHEERFHCQVPVLLEYNADASASSRLRDSPLEFAASRDFLATVEALFDATPASKHTKAVVAAVKNNAVRSLRRLLELGASCLGVDASGKSVWHHAAMRGTEPTLRLLTLYKRHLPPKEADSSGRFPIDYVAVRSAGELSPSVVESLSEIDEDQVVELEEANYLEARDENEEEDESELEFEDAVQELAAL</sequence>
<keyword evidence="1" id="KW-0677">Repeat</keyword>
<dbReference type="PROSITE" id="PS50297">
    <property type="entry name" value="ANK_REP_REGION"/>
    <property type="match status" value="2"/>
</dbReference>
<evidence type="ECO:0000256" key="5">
    <source>
        <dbReference type="SAM" id="MobiDB-lite"/>
    </source>
</evidence>
<name>A0A0P7B6U8_9HYPO</name>
<dbReference type="PANTHER" id="PTHR24198:SF165">
    <property type="entry name" value="ANKYRIN REPEAT-CONTAINING PROTEIN-RELATED"/>
    <property type="match status" value="1"/>
</dbReference>
<feature type="coiled-coil region" evidence="4">
    <location>
        <begin position="535"/>
        <end position="565"/>
    </location>
</feature>
<dbReference type="STRING" id="78410.A0A0P7B6U8"/>
<dbReference type="AlphaFoldDB" id="A0A0P7B6U8"/>
<dbReference type="Pfam" id="PF12796">
    <property type="entry name" value="Ank_2"/>
    <property type="match status" value="1"/>
</dbReference>
<dbReference type="Gene3D" id="1.25.40.20">
    <property type="entry name" value="Ankyrin repeat-containing domain"/>
    <property type="match status" value="2"/>
</dbReference>
<dbReference type="OrthoDB" id="341259at2759"/>
<keyword evidence="2 3" id="KW-0040">ANK repeat</keyword>
<evidence type="ECO:0000313" key="7">
    <source>
        <dbReference type="Proteomes" id="UP000050424"/>
    </source>
</evidence>
<dbReference type="InterPro" id="IPR002110">
    <property type="entry name" value="Ankyrin_rpt"/>
</dbReference>
<keyword evidence="7" id="KW-1185">Reference proteome</keyword>
<evidence type="ECO:0000313" key="6">
    <source>
        <dbReference type="EMBL" id="KPM35961.1"/>
    </source>
</evidence>
<feature type="region of interest" description="Disordered" evidence="5">
    <location>
        <begin position="211"/>
        <end position="230"/>
    </location>
</feature>
<feature type="repeat" description="ANK" evidence="3">
    <location>
        <begin position="338"/>
        <end position="370"/>
    </location>
</feature>
<evidence type="ECO:0000256" key="3">
    <source>
        <dbReference type="PROSITE-ProRule" id="PRU00023"/>
    </source>
</evidence>
<protein>
    <submittedName>
        <fullName evidence="6">Uncharacterized protein</fullName>
    </submittedName>
</protein>
<dbReference type="SUPFAM" id="SSF48403">
    <property type="entry name" value="Ankyrin repeat"/>
    <property type="match status" value="1"/>
</dbReference>
<dbReference type="InterPro" id="IPR036770">
    <property type="entry name" value="Ankyrin_rpt-contain_sf"/>
</dbReference>